<dbReference type="KEGG" id="bwh:A9C19_06255"/>
<dbReference type="AlphaFoldDB" id="A0A1L3MPV4"/>
<sequence length="159" mass="18346">MKKNKVEEKATNSIRNGMCFYVDSIDLILYKTTIVVSWTISDQTAECFDMLLKESFQDLQMKLVLYASFDEFSSIYTSEYIIYDQSGTYQIHQLPNGVYSCEIKVVNSQNESITIKRSSETSVSNSYSLIDISSEKKWSLYNQGNNHDQNTFSGYTTYE</sequence>
<proteinExistence type="predicted"/>
<name>A0A1L3MPV4_9BACI</name>
<keyword evidence="2" id="KW-1185">Reference proteome</keyword>
<dbReference type="RefSeq" id="WP_072579171.1">
    <property type="nucleotide sequence ID" value="NZ_CP016020.1"/>
</dbReference>
<protein>
    <submittedName>
        <fullName evidence="1">Uncharacterized protein</fullName>
    </submittedName>
</protein>
<evidence type="ECO:0000313" key="1">
    <source>
        <dbReference type="EMBL" id="APH04380.1"/>
    </source>
</evidence>
<organism evidence="1 2">
    <name type="scientific">Bacillus weihaiensis</name>
    <dbReference type="NCBI Taxonomy" id="1547283"/>
    <lineage>
        <taxon>Bacteria</taxon>
        <taxon>Bacillati</taxon>
        <taxon>Bacillota</taxon>
        <taxon>Bacilli</taxon>
        <taxon>Bacillales</taxon>
        <taxon>Bacillaceae</taxon>
        <taxon>Bacillus</taxon>
    </lineage>
</organism>
<dbReference type="Proteomes" id="UP000181936">
    <property type="component" value="Chromosome"/>
</dbReference>
<dbReference type="OrthoDB" id="2849702at2"/>
<reference evidence="1 2" key="1">
    <citation type="journal article" date="2016" name="Sci. Rep.">
        <title>Complete genome sequence and transcriptomic analysis of a novel marine strain Bacillus weihaiensis reveals the mechanism of brown algae degradation.</title>
        <authorList>
            <person name="Zhu Y."/>
            <person name="Chen P."/>
            <person name="Bao Y."/>
            <person name="Men Y."/>
            <person name="Zeng Y."/>
            <person name="Yang J."/>
            <person name="Sun J."/>
            <person name="Sun Y."/>
        </authorList>
    </citation>
    <scope>NUCLEOTIDE SEQUENCE [LARGE SCALE GENOMIC DNA]</scope>
    <source>
        <strain evidence="1 2">Alg07</strain>
    </source>
</reference>
<gene>
    <name evidence="1" type="ORF">A9C19_06255</name>
</gene>
<dbReference type="STRING" id="1547283.A9C19_06255"/>
<accession>A0A1L3MPV4</accession>
<dbReference type="EMBL" id="CP016020">
    <property type="protein sequence ID" value="APH04380.1"/>
    <property type="molecule type" value="Genomic_DNA"/>
</dbReference>
<evidence type="ECO:0000313" key="2">
    <source>
        <dbReference type="Proteomes" id="UP000181936"/>
    </source>
</evidence>